<dbReference type="AlphaFoldDB" id="A0A0B2WZ55"/>
<dbReference type="HOGENOM" id="CLU_016461_0_0_1"/>
<dbReference type="RefSeq" id="XP_040680359.1">
    <property type="nucleotide sequence ID" value="XM_040821790.1"/>
</dbReference>
<dbReference type="EMBL" id="AZHE01000005">
    <property type="protein sequence ID" value="KHN99293.1"/>
    <property type="molecule type" value="Genomic_DNA"/>
</dbReference>
<name>A0A0B2WZ55_METAS</name>
<dbReference type="InterPro" id="IPR039436">
    <property type="entry name" value="Asteroid_dom"/>
</dbReference>
<dbReference type="STRING" id="1081103.A0A0B2WZ55"/>
<proteinExistence type="predicted"/>
<reference evidence="2 3" key="1">
    <citation type="journal article" date="2014" name="Proc. Natl. Acad. Sci. U.S.A.">
        <title>Trajectory and genomic determinants of fungal-pathogen speciation and host adaptation.</title>
        <authorList>
            <person name="Hu X."/>
            <person name="Xiao G."/>
            <person name="Zheng P."/>
            <person name="Shang Y."/>
            <person name="Su Y."/>
            <person name="Zhang X."/>
            <person name="Liu X."/>
            <person name="Zhan S."/>
            <person name="St Leger R.J."/>
            <person name="Wang C."/>
        </authorList>
    </citation>
    <scope>NUCLEOTIDE SEQUENCE [LARGE SCALE GENOMIC DNA]</scope>
    <source>
        <strain evidence="2 3">ARSEF 1941</strain>
    </source>
</reference>
<evidence type="ECO:0000313" key="3">
    <source>
        <dbReference type="Proteomes" id="UP000030816"/>
    </source>
</evidence>
<organism evidence="2 3">
    <name type="scientific">Metarhizium album (strain ARSEF 1941)</name>
    <dbReference type="NCBI Taxonomy" id="1081103"/>
    <lineage>
        <taxon>Eukaryota</taxon>
        <taxon>Fungi</taxon>
        <taxon>Dikarya</taxon>
        <taxon>Ascomycota</taxon>
        <taxon>Pezizomycotina</taxon>
        <taxon>Sordariomycetes</taxon>
        <taxon>Hypocreomycetidae</taxon>
        <taxon>Hypocreales</taxon>
        <taxon>Clavicipitaceae</taxon>
        <taxon>Metarhizium</taxon>
    </lineage>
</organism>
<evidence type="ECO:0000259" key="1">
    <source>
        <dbReference type="Pfam" id="PF12813"/>
    </source>
</evidence>
<accession>A0A0B2WZ55</accession>
<comment type="caution">
    <text evidence="2">The sequence shown here is derived from an EMBL/GenBank/DDBJ whole genome shotgun (WGS) entry which is preliminary data.</text>
</comment>
<dbReference type="OrthoDB" id="5297549at2759"/>
<keyword evidence="3" id="KW-1185">Reference proteome</keyword>
<dbReference type="Proteomes" id="UP000030816">
    <property type="component" value="Unassembled WGS sequence"/>
</dbReference>
<feature type="domain" description="Asteroid" evidence="1">
    <location>
        <begin position="49"/>
        <end position="286"/>
    </location>
</feature>
<evidence type="ECO:0000313" key="2">
    <source>
        <dbReference type="EMBL" id="KHN99293.1"/>
    </source>
</evidence>
<protein>
    <recommendedName>
        <fullName evidence="1">Asteroid domain-containing protein</fullName>
    </recommendedName>
</protein>
<gene>
    <name evidence="2" type="ORF">MAM_02991</name>
</gene>
<dbReference type="GeneID" id="63737446"/>
<sequence>MMRATTRLSRLYASHPQRCPVSYLETDENEANIDIYKSGGTDVCPLVDPCFLVPAVLNGLRASTQYRNITEVVPGEADHFCAADISMYGGVLITSDSDMLVHNLEEGKVTFFRDLHIKPGLCIKFLGFAPRQMFDRIGLAYPEKAIQLAFGRKIAPQATLSQLINMCSRPAPRSADYIEFLGNYIQSAEVARLHQVALDIPCLNDLDPRVSEFILEFHLRRSNVFANSPIKVFLPSLMECPGLRSAWDRSSHIRQLAYSIASYILPENDGCLEIREFRRVASALHAGRKVKLLPPLLAREYVDDILSCAKCFNADIQLPGNDFSIFLAIALDKMESFQNGRETLTDTIDEWFDCQALKSRDSMSWGNVHIAAQVQATLYSLRVLQQSLRSALSPKIGKLLPGATKLCTLLSELIPVELYPPPTKLLRMVRDFQQSRSLHSLDAIFVKRFCEDEPNSDKSDGIESTLTDDSESILSARSGTNTNYDQNNPFSVLDLEG</sequence>
<dbReference type="Pfam" id="PF12813">
    <property type="entry name" value="XPG_I_2"/>
    <property type="match status" value="1"/>
</dbReference>